<evidence type="ECO:0000256" key="4">
    <source>
        <dbReference type="ARBA" id="ARBA00023136"/>
    </source>
</evidence>
<protein>
    <recommendedName>
        <fullName evidence="6">G-protein coupled receptors family 1 profile domain-containing protein</fullName>
    </recommendedName>
</protein>
<dbReference type="AlphaFoldDB" id="A0A9X6N9H4"/>
<evidence type="ECO:0000313" key="8">
    <source>
        <dbReference type="Proteomes" id="UP000192578"/>
    </source>
</evidence>
<sequence length="344" mass="37761">MNNFTNTSSLVPALRAATHATFHKSIVIWVAITLTLTVFGVAANAVILIATVKHPPLRRFSSCILLAHCVLIDLLTCIFLEPLVILTPYLGGFVAFPSNYCRIAGGPIMGSLFLTTWSHAVLAVSRFLAAVFPHQYRHFTRRPVQIAAIFLPWIIAVTLNAFPIAEWGIRYELGGVWAGCLLGTAADPLRGIIFILGVYIPCAVIGLSYAIVLIKVKLTVRRVVGDSPGGAGNPSRRSALRRRYEVAKLLFLCFIWFCIGNFGVSTAGTYFSKAYAASPLTQLALKGLQYLSPSFNPIFFILVSRDYRTGIRAVFGLAYRQRPHEISSRPTKQRANSEVETGTL</sequence>
<evidence type="ECO:0000313" key="7">
    <source>
        <dbReference type="EMBL" id="OWA50247.1"/>
    </source>
</evidence>
<feature type="transmembrane region" description="Helical" evidence="5">
    <location>
        <begin position="246"/>
        <end position="271"/>
    </location>
</feature>
<feature type="transmembrane region" description="Helical" evidence="5">
    <location>
        <begin position="144"/>
        <end position="165"/>
    </location>
</feature>
<dbReference type="Gene3D" id="1.20.1070.10">
    <property type="entry name" value="Rhodopsin 7-helix transmembrane proteins"/>
    <property type="match status" value="1"/>
</dbReference>
<comment type="subcellular location">
    <subcellularLocation>
        <location evidence="1">Membrane</location>
    </subcellularLocation>
</comment>
<dbReference type="PANTHER" id="PTHR45698:SF1">
    <property type="entry name" value="TRACE AMINE-ASSOCIATED RECEPTOR 13C-LIKE"/>
    <property type="match status" value="1"/>
</dbReference>
<dbReference type="PANTHER" id="PTHR45698">
    <property type="entry name" value="TRACE AMINE-ASSOCIATED RECEPTOR 19N-RELATED"/>
    <property type="match status" value="1"/>
</dbReference>
<accession>A0A9X6N9H4</accession>
<comment type="caution">
    <text evidence="7">The sequence shown here is derived from an EMBL/GenBank/DDBJ whole genome shotgun (WGS) entry which is preliminary data.</text>
</comment>
<dbReference type="InterPro" id="IPR017452">
    <property type="entry name" value="GPCR_Rhodpsn_7TM"/>
</dbReference>
<dbReference type="CDD" id="cd00637">
    <property type="entry name" value="7tm_classA_rhodopsin-like"/>
    <property type="match status" value="1"/>
</dbReference>
<feature type="transmembrane region" description="Helical" evidence="5">
    <location>
        <begin position="64"/>
        <end position="90"/>
    </location>
</feature>
<dbReference type="GO" id="GO:0016020">
    <property type="term" value="C:membrane"/>
    <property type="evidence" value="ECO:0007669"/>
    <property type="project" value="UniProtKB-SubCell"/>
</dbReference>
<dbReference type="PROSITE" id="PS50262">
    <property type="entry name" value="G_PROTEIN_RECEP_F1_2"/>
    <property type="match status" value="1"/>
</dbReference>
<evidence type="ECO:0000256" key="5">
    <source>
        <dbReference type="SAM" id="Phobius"/>
    </source>
</evidence>
<dbReference type="InterPro" id="IPR000276">
    <property type="entry name" value="GPCR_Rhodpsn"/>
</dbReference>
<evidence type="ECO:0000256" key="2">
    <source>
        <dbReference type="ARBA" id="ARBA00022692"/>
    </source>
</evidence>
<feature type="domain" description="G-protein coupled receptors family 1 profile" evidence="6">
    <location>
        <begin position="43"/>
        <end position="300"/>
    </location>
</feature>
<reference evidence="8" key="1">
    <citation type="submission" date="2017-01" db="EMBL/GenBank/DDBJ databases">
        <title>Comparative genomics of anhydrobiosis in the tardigrade Hypsibius dujardini.</title>
        <authorList>
            <person name="Yoshida Y."/>
            <person name="Koutsovoulos G."/>
            <person name="Laetsch D."/>
            <person name="Stevens L."/>
            <person name="Kumar S."/>
            <person name="Horikawa D."/>
            <person name="Ishino K."/>
            <person name="Komine S."/>
            <person name="Tomita M."/>
            <person name="Blaxter M."/>
            <person name="Arakawa K."/>
        </authorList>
    </citation>
    <scope>NUCLEOTIDE SEQUENCE [LARGE SCALE GENOMIC DNA]</scope>
    <source>
        <strain evidence="8">Z151</strain>
    </source>
</reference>
<organism evidence="7 8">
    <name type="scientific">Hypsibius exemplaris</name>
    <name type="common">Freshwater tardigrade</name>
    <dbReference type="NCBI Taxonomy" id="2072580"/>
    <lineage>
        <taxon>Eukaryota</taxon>
        <taxon>Metazoa</taxon>
        <taxon>Ecdysozoa</taxon>
        <taxon>Tardigrada</taxon>
        <taxon>Eutardigrada</taxon>
        <taxon>Parachela</taxon>
        <taxon>Hypsibioidea</taxon>
        <taxon>Hypsibiidae</taxon>
        <taxon>Hypsibius</taxon>
    </lineage>
</organism>
<keyword evidence="8" id="KW-1185">Reference proteome</keyword>
<keyword evidence="4 5" id="KW-0472">Membrane</keyword>
<feature type="transmembrane region" description="Helical" evidence="5">
    <location>
        <begin position="191"/>
        <end position="214"/>
    </location>
</feature>
<feature type="transmembrane region" description="Helical" evidence="5">
    <location>
        <begin position="110"/>
        <end position="132"/>
    </location>
</feature>
<feature type="transmembrane region" description="Helical" evidence="5">
    <location>
        <begin position="26"/>
        <end position="52"/>
    </location>
</feature>
<keyword evidence="3 5" id="KW-1133">Transmembrane helix</keyword>
<feature type="transmembrane region" description="Helical" evidence="5">
    <location>
        <begin position="283"/>
        <end position="303"/>
    </location>
</feature>
<evidence type="ECO:0000256" key="1">
    <source>
        <dbReference type="ARBA" id="ARBA00004370"/>
    </source>
</evidence>
<dbReference type="SUPFAM" id="SSF81321">
    <property type="entry name" value="Family A G protein-coupled receptor-like"/>
    <property type="match status" value="1"/>
</dbReference>
<name>A0A9X6N9H4_HYPEX</name>
<evidence type="ECO:0000256" key="3">
    <source>
        <dbReference type="ARBA" id="ARBA00022989"/>
    </source>
</evidence>
<gene>
    <name evidence="7" type="ORF">BV898_14770</name>
</gene>
<dbReference type="EMBL" id="MTYJ01000186">
    <property type="protein sequence ID" value="OWA50247.1"/>
    <property type="molecule type" value="Genomic_DNA"/>
</dbReference>
<proteinExistence type="predicted"/>
<dbReference type="PRINTS" id="PR00237">
    <property type="entry name" value="GPCRRHODOPSN"/>
</dbReference>
<dbReference type="Pfam" id="PF00001">
    <property type="entry name" value="7tm_1"/>
    <property type="match status" value="1"/>
</dbReference>
<evidence type="ECO:0000259" key="6">
    <source>
        <dbReference type="PROSITE" id="PS50262"/>
    </source>
</evidence>
<dbReference type="SMART" id="SM01381">
    <property type="entry name" value="7TM_GPCR_Srsx"/>
    <property type="match status" value="1"/>
</dbReference>
<dbReference type="GO" id="GO:0004930">
    <property type="term" value="F:G protein-coupled receptor activity"/>
    <property type="evidence" value="ECO:0007669"/>
    <property type="project" value="InterPro"/>
</dbReference>
<keyword evidence="2 5" id="KW-0812">Transmembrane</keyword>
<dbReference type="Proteomes" id="UP000192578">
    <property type="component" value="Unassembled WGS sequence"/>
</dbReference>